<keyword evidence="4" id="KW-0970">Cilium biogenesis/degradation</keyword>
<dbReference type="GO" id="GO:0035869">
    <property type="term" value="C:ciliary transition zone"/>
    <property type="evidence" value="ECO:0007669"/>
    <property type="project" value="TreeGrafter"/>
</dbReference>
<feature type="coiled-coil region" evidence="8">
    <location>
        <begin position="115"/>
        <end position="212"/>
    </location>
</feature>
<feature type="coiled-coil region" evidence="8">
    <location>
        <begin position="608"/>
        <end position="670"/>
    </location>
</feature>
<keyword evidence="12" id="KW-1185">Reference proteome</keyword>
<evidence type="ECO:0000256" key="6">
    <source>
        <dbReference type="ARBA" id="ARBA00023212"/>
    </source>
</evidence>
<feature type="compositionally biased region" description="Basic and acidic residues" evidence="9">
    <location>
        <begin position="1"/>
        <end position="17"/>
    </location>
</feature>
<keyword evidence="3" id="KW-0963">Cytoplasm</keyword>
<organism evidence="11 12">
    <name type="scientific">Amphiprion ocellaris</name>
    <name type="common">Clown anemonefish</name>
    <dbReference type="NCBI Taxonomy" id="80972"/>
    <lineage>
        <taxon>Eukaryota</taxon>
        <taxon>Metazoa</taxon>
        <taxon>Chordata</taxon>
        <taxon>Craniata</taxon>
        <taxon>Vertebrata</taxon>
        <taxon>Euteleostomi</taxon>
        <taxon>Actinopterygii</taxon>
        <taxon>Neopterygii</taxon>
        <taxon>Teleostei</taxon>
        <taxon>Neoteleostei</taxon>
        <taxon>Acanthomorphata</taxon>
        <taxon>Ovalentaria</taxon>
        <taxon>Pomacentridae</taxon>
        <taxon>Amphiprion</taxon>
    </lineage>
</organism>
<dbReference type="GO" id="GO:0097711">
    <property type="term" value="P:ciliary basal body-plasma membrane docking"/>
    <property type="evidence" value="ECO:0007669"/>
    <property type="project" value="TreeGrafter"/>
</dbReference>
<feature type="coiled-coil region" evidence="8">
    <location>
        <begin position="1287"/>
        <end position="1314"/>
    </location>
</feature>
<evidence type="ECO:0000313" key="11">
    <source>
        <dbReference type="Ensembl" id="ENSAOCP00000065707.1"/>
    </source>
</evidence>
<dbReference type="GO" id="GO:1905349">
    <property type="term" value="P:ciliary transition zone assembly"/>
    <property type="evidence" value="ECO:0007669"/>
    <property type="project" value="TreeGrafter"/>
</dbReference>
<feature type="coiled-coil region" evidence="8">
    <location>
        <begin position="1965"/>
        <end position="2198"/>
    </location>
</feature>
<feature type="domain" description="Centrosomal protein of 290kDa coiled-coil region" evidence="10">
    <location>
        <begin position="1110"/>
        <end position="1236"/>
    </location>
</feature>
<evidence type="ECO:0000256" key="3">
    <source>
        <dbReference type="ARBA" id="ARBA00022490"/>
    </source>
</evidence>
<evidence type="ECO:0000256" key="5">
    <source>
        <dbReference type="ARBA" id="ARBA00023054"/>
    </source>
</evidence>
<feature type="region of interest" description="Disordered" evidence="9">
    <location>
        <begin position="1840"/>
        <end position="1871"/>
    </location>
</feature>
<name>A0AAQ5ZLM5_AMPOC</name>
<keyword evidence="6" id="KW-0206">Cytoskeleton</keyword>
<feature type="coiled-coil region" evidence="8">
    <location>
        <begin position="1888"/>
        <end position="1929"/>
    </location>
</feature>
<dbReference type="PANTHER" id="PTHR18879:SF20">
    <property type="entry name" value="CENTROSOMAL PROTEIN OF 290 KDA"/>
    <property type="match status" value="1"/>
</dbReference>
<dbReference type="GO" id="GO:1905515">
    <property type="term" value="P:non-motile cilium assembly"/>
    <property type="evidence" value="ECO:0007669"/>
    <property type="project" value="TreeGrafter"/>
</dbReference>
<feature type="coiled-coil region" evidence="8">
    <location>
        <begin position="900"/>
        <end position="1013"/>
    </location>
</feature>
<gene>
    <name evidence="11" type="primary">CEP290</name>
</gene>
<evidence type="ECO:0000256" key="8">
    <source>
        <dbReference type="SAM" id="Coils"/>
    </source>
</evidence>
<dbReference type="Pfam" id="PF16574">
    <property type="entry name" value="CEP209_CC5"/>
    <property type="match status" value="1"/>
</dbReference>
<dbReference type="InterPro" id="IPR026201">
    <property type="entry name" value="Cep290"/>
</dbReference>
<feature type="coiled-coil region" evidence="8">
    <location>
        <begin position="1192"/>
        <end position="1219"/>
    </location>
</feature>
<evidence type="ECO:0000256" key="4">
    <source>
        <dbReference type="ARBA" id="ARBA00022794"/>
    </source>
</evidence>
<keyword evidence="5 8" id="KW-0175">Coiled coil</keyword>
<evidence type="ECO:0000256" key="2">
    <source>
        <dbReference type="ARBA" id="ARBA00004300"/>
    </source>
</evidence>
<feature type="coiled-coil region" evidence="8">
    <location>
        <begin position="782"/>
        <end position="854"/>
    </location>
</feature>
<proteinExistence type="predicted"/>
<dbReference type="InterPro" id="IPR032321">
    <property type="entry name" value="Cep209_CC5"/>
</dbReference>
<accession>A0AAQ5ZLM5</accession>
<keyword evidence="7" id="KW-0966">Cell projection</keyword>
<feature type="compositionally biased region" description="Polar residues" evidence="9">
    <location>
        <begin position="1853"/>
        <end position="1865"/>
    </location>
</feature>
<evidence type="ECO:0000256" key="1">
    <source>
        <dbReference type="ARBA" id="ARBA00004120"/>
    </source>
</evidence>
<feature type="coiled-coil region" evidence="8">
    <location>
        <begin position="238"/>
        <end position="346"/>
    </location>
</feature>
<dbReference type="GeneTree" id="ENSGT00730000111039"/>
<dbReference type="GO" id="GO:0001822">
    <property type="term" value="P:kidney development"/>
    <property type="evidence" value="ECO:0007669"/>
    <property type="project" value="TreeGrafter"/>
</dbReference>
<feature type="region of interest" description="Disordered" evidence="9">
    <location>
        <begin position="1"/>
        <end position="24"/>
    </location>
</feature>
<feature type="coiled-coil region" evidence="8">
    <location>
        <begin position="392"/>
        <end position="475"/>
    </location>
</feature>
<evidence type="ECO:0000259" key="10">
    <source>
        <dbReference type="Pfam" id="PF16574"/>
    </source>
</evidence>
<evidence type="ECO:0000256" key="9">
    <source>
        <dbReference type="SAM" id="MobiDB-lite"/>
    </source>
</evidence>
<feature type="coiled-coil region" evidence="8">
    <location>
        <begin position="1356"/>
        <end position="1408"/>
    </location>
</feature>
<dbReference type="Proteomes" id="UP001501940">
    <property type="component" value="Chromosome 3"/>
</dbReference>
<comment type="subcellular location">
    <subcellularLocation>
        <location evidence="1">Cytoplasm</location>
        <location evidence="1">Cytoskeleton</location>
        <location evidence="1">Cilium basal body</location>
    </subcellularLocation>
    <subcellularLocation>
        <location evidence="2">Cytoplasm</location>
        <location evidence="2">Cytoskeleton</location>
        <location evidence="2">Microtubule organizing center</location>
        <location evidence="2">Centrosome</location>
    </subcellularLocation>
</comment>
<protein>
    <recommendedName>
        <fullName evidence="10">Centrosomal protein of 290kDa coiled-coil region domain-containing protein</fullName>
    </recommendedName>
</protein>
<reference evidence="11" key="2">
    <citation type="submission" date="2025-08" db="UniProtKB">
        <authorList>
            <consortium name="Ensembl"/>
        </authorList>
    </citation>
    <scope>IDENTIFICATION</scope>
</reference>
<dbReference type="Ensembl" id="ENSAOCT00000035919.1">
    <property type="protein sequence ID" value="ENSAOCP00000065707.1"/>
    <property type="gene ID" value="ENSAOCG00000013643.2"/>
</dbReference>
<dbReference type="GO" id="GO:0034451">
    <property type="term" value="C:centriolar satellite"/>
    <property type="evidence" value="ECO:0007669"/>
    <property type="project" value="TreeGrafter"/>
</dbReference>
<feature type="coiled-coil region" evidence="8">
    <location>
        <begin position="518"/>
        <end position="573"/>
    </location>
</feature>
<dbReference type="GO" id="GO:0043010">
    <property type="term" value="P:camera-type eye development"/>
    <property type="evidence" value="ECO:0007669"/>
    <property type="project" value="TreeGrafter"/>
</dbReference>
<feature type="coiled-coil region" evidence="8">
    <location>
        <begin position="1073"/>
        <end position="1158"/>
    </location>
</feature>
<reference evidence="11" key="3">
    <citation type="submission" date="2025-09" db="UniProtKB">
        <authorList>
            <consortium name="Ensembl"/>
        </authorList>
    </citation>
    <scope>IDENTIFICATION</scope>
</reference>
<evidence type="ECO:0000256" key="7">
    <source>
        <dbReference type="ARBA" id="ARBA00023273"/>
    </source>
</evidence>
<sequence>EKELHAKLARLEQDHKPGTGPDTRFLRDEIRQLENQLEQRENELTQLKKEMGKEKKTNKEVQYEHALHSSHALCSVLSPAMTYKDIMLNEQLQQDVDFYRGELEQKEPVPSRDENAEAQRKLTSANRQLHQYLDDLQQAEEENLHLKTQNEQMQKSLEESVKEMEKMTDEYNKMKIVVQQTDSIMDQLRKERDHAKLQVRELTDKIHSMTEENDPIMAAVNAKVEEWKVVLSGKDDEILVYQQMIRDLREKLRSAQLDLDKSNIIALQQAVQERDNQIKMLSEQVEQYTGEMEKHTLLIEELKTSTTKERGGLLQHKKMEELKSKLEAAETRAMEAEHIVKLAEAHAEEKDKALIEASNRLSQYESGIYGLEAAIVDIKECKNQIRVRDQEAETMIKDINQLEMRINDLMDENEDFREKLGLEPKQEVDLTEFRRARELRQRQYKAENQVLTKEIERLEEERLELKKQVRRMVKERGRIMMLNSNRHCFECIVLYCFYCLKSEVYDVDVNNKSGPESAPQLKSQVHQLVGRNEELRQELKLAREEATSSFSQLARAKEKVSQLESQLKLFRKSGSSGAVLRHLTLPEGLEPSSAEVISSLNEYAVQLLQEMTNKDEKTKKLMQTLEEHKERFAVISHQQGLLYKEYLSEKAEWQKEKETFTEMKNKLEEQKQVDDVKIQEFNELLDTLQKDPEEIRRQLSEAFRKLTVLKVNEKKLTRRCTTLLEQEQHLYKENNKLRDDSSHMQTSVTQRIGYLQRYKEMAAYKIAALQKALDDSVPSADLERANKQYTELTVKYRDMLQRDSRLIQRTTNLEHLESENESLREQISVMKKELEITKEKLNTLEQALENINSTGEQYGMDKADKGSVNNETVSIARRITTLEMKELNERQRAEHAHKMYEHTRNSLRQVEERNLELESKFAELTKMNVEAQRVERELRDELADSISKAVSDADRAKIAELEKAEAELRIEVSKLQEVSDVATAQVSALQARQKSKEKEVEALRRQILDYQSQSDEKALIAKLHQHIVTLQLSESAALGKLEAATSHIQQLEACKLRADQKLDASERTLFLARQEGRNRSKHLRQTIQSLRRQFAGALPLQQQERFSVMMVSLQEDRAKSQEEKRKAEEERRRVEGRAEELELKLRGMEELISTLKDVKGAQKVTEWHKKMEEARLQELRKGRELVVQREEIRYLKNLVEEQERAIHMLEEDIVQQNTLQEERQLAWDQREVELERQLDHYEKHQNEILNGAEKFEEGTGSLPDPTLPLAHQFEFALGKIREHVRTILDTQATCKSLNKRLKEKEEALWKAEQNIVSRDKVINELRLRLPASANRERLLADLMKHEESQSGSQPALKLAHQTIKDLQGRLDKKEDVLKKYQNQLAQARQDQEEMIKRHQEELKTVHQKLDLHTDTSPDHFKHTAMELMKKSTISVPTSKHLKRLAELEQTVAEQDISLCSITEKLKLTTAELDRQRTGICFRLEENHVGKLIALTGETENQRSQMAQMEKEMNNLQTELEVQKEANIRSPSNTMKNLVERLKAQLTQKEKQLKSLSKALLELRAEMTSAAEEQVIASAAQKEENLNVQMLVDRHTKDLKVRMQELNEELQAAKESAKAARGRESKLKEEVDGLNQDIQRCQKTQRRLQAEKEEREQEIQELKQQIKRLTNALQVSLSHKGPAIENLQKKIRRLESDLEKRAEIKNVKDDHRKTKEEIVRWEEGKKWQARMEKLKSSLKEKERENETLCKQHSTLKDLYARLELEKSALQKKLKARGVTADQVVGVRSTEMEKEMEELKKKNSELEKQILTISRQHQALPRDDAVDNLMLRNRFLEERLHSLESQIPKDPPSRPSTSGRGTGTPSQRDQDAQKENLKLASENLELRFQLEQTNKDLPRLKNQVADLKEMCSALKKEKAEIEKQLAHTRGAGHSGKTVPELEKTIGLMKKVVERVQRENESLKKSSAPTNQDKIAALEQENEKLKAEFETLKSQSEAELSSKLESKTKGLEKIVMENERLRKEIKREKDSAERLRVTKTNLEANNEKLEAELEETKQRLQAALSRAIPEGADSKTWKASVVTRMFENKMKELERELSQKTSSLSELKQQLKEVKEREKKAQTSIWQLEDQVLYYLGFFYMLVNTELQKENAELKQKMSEYTERYGETPSKLDYGKLKNLLQAAETEKTKLQTEVKKLKKELENFDPAFFEEIEDLKYNYNLEVKKNILLEEQLKKVCDQFGVQAELPSVSIS</sequence>
<reference evidence="11 12" key="1">
    <citation type="submission" date="2022-01" db="EMBL/GenBank/DDBJ databases">
        <title>A chromosome-scale genome assembly of the false clownfish, Amphiprion ocellaris.</title>
        <authorList>
            <person name="Ryu T."/>
        </authorList>
    </citation>
    <scope>NUCLEOTIDE SEQUENCE [LARGE SCALE GENOMIC DNA]</scope>
</reference>
<dbReference type="PANTHER" id="PTHR18879">
    <property type="entry name" value="CENTROSOMAL PROTEIN OF 290 KDA"/>
    <property type="match status" value="1"/>
</dbReference>
<evidence type="ECO:0000313" key="12">
    <source>
        <dbReference type="Proteomes" id="UP001501940"/>
    </source>
</evidence>